<reference evidence="1" key="1">
    <citation type="journal article" date="2022" name="bioRxiv">
        <title>Sequencing and chromosome-scale assembly of the giantPleurodeles waltlgenome.</title>
        <authorList>
            <person name="Brown T."/>
            <person name="Elewa A."/>
            <person name="Iarovenko S."/>
            <person name="Subramanian E."/>
            <person name="Araus A.J."/>
            <person name="Petzold A."/>
            <person name="Susuki M."/>
            <person name="Suzuki K.-i.T."/>
            <person name="Hayashi T."/>
            <person name="Toyoda A."/>
            <person name="Oliveira C."/>
            <person name="Osipova E."/>
            <person name="Leigh N.D."/>
            <person name="Simon A."/>
            <person name="Yun M.H."/>
        </authorList>
    </citation>
    <scope>NUCLEOTIDE SEQUENCE</scope>
    <source>
        <strain evidence="1">20211129_DDA</strain>
        <tissue evidence="1">Liver</tissue>
    </source>
</reference>
<dbReference type="EMBL" id="JANPWB010000009">
    <property type="protein sequence ID" value="KAJ1153058.1"/>
    <property type="molecule type" value="Genomic_DNA"/>
</dbReference>
<evidence type="ECO:0000313" key="2">
    <source>
        <dbReference type="Proteomes" id="UP001066276"/>
    </source>
</evidence>
<keyword evidence="2" id="KW-1185">Reference proteome</keyword>
<sequence length="277" mass="31059">MSRRCADCCSHKTGAASILQPQGDHCQSFGAKDEAAARPVSDNSLNTHLPPLVSGERTLPGRVTTRLKKAVRTGPAALKLFRSYEVCAWRGSSGWKKLEREITQQEDVLTSLQSRVTSGDVSEADCRLTHAKIGAMWNRLDSYIRKDYRQRLYREGDCSGHMLAWLLKCERPLPTILSLQGPTREKYLGHVRVILLLQDHRKDKYSSPKNKDEGQVYRYLDGLHIARLIEAQTEELEREVTLGELQEALGAMVHGKTPGPDGIPTEFYRAHSAVVLP</sequence>
<protein>
    <submittedName>
        <fullName evidence="1">Uncharacterized protein</fullName>
    </submittedName>
</protein>
<accession>A0AAV7RQ42</accession>
<name>A0AAV7RQ42_PLEWA</name>
<comment type="caution">
    <text evidence="1">The sequence shown here is derived from an EMBL/GenBank/DDBJ whole genome shotgun (WGS) entry which is preliminary data.</text>
</comment>
<dbReference type="Proteomes" id="UP001066276">
    <property type="component" value="Chromosome 5"/>
</dbReference>
<evidence type="ECO:0000313" key="1">
    <source>
        <dbReference type="EMBL" id="KAJ1153058.1"/>
    </source>
</evidence>
<gene>
    <name evidence="1" type="ORF">NDU88_005825</name>
</gene>
<organism evidence="1 2">
    <name type="scientific">Pleurodeles waltl</name>
    <name type="common">Iberian ribbed newt</name>
    <dbReference type="NCBI Taxonomy" id="8319"/>
    <lineage>
        <taxon>Eukaryota</taxon>
        <taxon>Metazoa</taxon>
        <taxon>Chordata</taxon>
        <taxon>Craniata</taxon>
        <taxon>Vertebrata</taxon>
        <taxon>Euteleostomi</taxon>
        <taxon>Amphibia</taxon>
        <taxon>Batrachia</taxon>
        <taxon>Caudata</taxon>
        <taxon>Salamandroidea</taxon>
        <taxon>Salamandridae</taxon>
        <taxon>Pleurodelinae</taxon>
        <taxon>Pleurodeles</taxon>
    </lineage>
</organism>
<proteinExistence type="predicted"/>
<dbReference type="AlphaFoldDB" id="A0AAV7RQ42"/>